<reference evidence="1 2" key="1">
    <citation type="submission" date="2018-03" db="EMBL/GenBank/DDBJ databases">
        <title>Diversity of phytobeneficial traits revealed by whole-genome analysis of worldwide-isolated phenazine-producing Pseudomonas spp.</title>
        <authorList>
            <person name="Biessy A."/>
            <person name="Novinscak A."/>
            <person name="Blom J."/>
            <person name="Leger G."/>
            <person name="Thomashow L.S."/>
            <person name="Cazorla F.M."/>
            <person name="Josic D."/>
            <person name="Filion M."/>
        </authorList>
    </citation>
    <scope>NUCLEOTIDE SEQUENCE [LARGE SCALE GENOMIC DNA]</scope>
    <source>
        <strain evidence="1 2">30B</strain>
    </source>
</reference>
<evidence type="ECO:0000313" key="2">
    <source>
        <dbReference type="Proteomes" id="UP000268696"/>
    </source>
</evidence>
<dbReference type="EMBL" id="CP027754">
    <property type="protein sequence ID" value="AZE53237.1"/>
    <property type="molecule type" value="Genomic_DNA"/>
</dbReference>
<dbReference type="InterPro" id="IPR037883">
    <property type="entry name" value="Knr4/Smi1-like_sf"/>
</dbReference>
<gene>
    <name evidence="1" type="ORF">C4K03_1066</name>
</gene>
<dbReference type="RefSeq" id="WP_124376394.1">
    <property type="nucleotide sequence ID" value="NZ_CP027754.1"/>
</dbReference>
<name>A0A3G7U1N5_9PSED</name>
<sequence>MLSKKLIDFCKKNGWWFDDSSSDYELELQKIGISLSSDFGEFYLHVEDGPTFIHNGKEIYQICWFSKNTDFESNIKSAQAALGLKPEHIPLDSFEGEFGYFYNIKNGTVTEISLGQSLEKFTAGNLQPQWKNFNDFMESYFELE</sequence>
<dbReference type="Proteomes" id="UP000268696">
    <property type="component" value="Chromosome"/>
</dbReference>
<proteinExistence type="predicted"/>
<dbReference type="SUPFAM" id="SSF160631">
    <property type="entry name" value="SMI1/KNR4-like"/>
    <property type="match status" value="1"/>
</dbReference>
<organism evidence="1 2">
    <name type="scientific">Pseudomonas synxantha</name>
    <dbReference type="NCBI Taxonomy" id="47883"/>
    <lineage>
        <taxon>Bacteria</taxon>
        <taxon>Pseudomonadati</taxon>
        <taxon>Pseudomonadota</taxon>
        <taxon>Gammaproteobacteria</taxon>
        <taxon>Pseudomonadales</taxon>
        <taxon>Pseudomonadaceae</taxon>
        <taxon>Pseudomonas</taxon>
    </lineage>
</organism>
<dbReference type="AlphaFoldDB" id="A0A3G7U1N5"/>
<evidence type="ECO:0000313" key="1">
    <source>
        <dbReference type="EMBL" id="AZE53237.1"/>
    </source>
</evidence>
<protein>
    <recommendedName>
        <fullName evidence="3">SMI1/KNR4 family protein</fullName>
    </recommendedName>
</protein>
<accession>A0A3G7U1N5</accession>
<evidence type="ECO:0008006" key="3">
    <source>
        <dbReference type="Google" id="ProtNLM"/>
    </source>
</evidence>